<evidence type="ECO:0000256" key="10">
    <source>
        <dbReference type="ARBA" id="ARBA00023098"/>
    </source>
</evidence>
<evidence type="ECO:0000256" key="5">
    <source>
        <dbReference type="ARBA" id="ARBA00022516"/>
    </source>
</evidence>
<dbReference type="RefSeq" id="WP_053944146.1">
    <property type="nucleotide sequence ID" value="NZ_CP010401.1"/>
</dbReference>
<evidence type="ECO:0000256" key="8">
    <source>
        <dbReference type="ARBA" id="ARBA00022801"/>
    </source>
</evidence>
<dbReference type="InterPro" id="IPR015870">
    <property type="entry name" value="UDP-acyl_N-AcGlcN_deAcase_N"/>
</dbReference>
<evidence type="ECO:0000256" key="3">
    <source>
        <dbReference type="ARBA" id="ARBA00005002"/>
    </source>
</evidence>
<evidence type="ECO:0000256" key="6">
    <source>
        <dbReference type="ARBA" id="ARBA00022556"/>
    </source>
</evidence>
<keyword evidence="6 12" id="KW-0441">Lipid A biosynthesis</keyword>
<evidence type="ECO:0000313" key="13">
    <source>
        <dbReference type="EMBL" id="ALE03628.1"/>
    </source>
</evidence>
<keyword evidence="9 12" id="KW-0862">Zinc</keyword>
<dbReference type="KEGG" id="banc:PU02_0814"/>
<evidence type="ECO:0000256" key="1">
    <source>
        <dbReference type="ARBA" id="ARBA00001947"/>
    </source>
</evidence>
<dbReference type="Pfam" id="PF03331">
    <property type="entry name" value="LpxC"/>
    <property type="match status" value="1"/>
</dbReference>
<keyword evidence="14" id="KW-1185">Reference proteome</keyword>
<dbReference type="EC" id="3.5.1.108" evidence="4 12"/>
<evidence type="ECO:0000256" key="12">
    <source>
        <dbReference type="HAMAP-Rule" id="MF_00388"/>
    </source>
</evidence>
<dbReference type="Gene3D" id="3.30.230.20">
    <property type="entry name" value="lpxc deacetylase, domain 1"/>
    <property type="match status" value="1"/>
</dbReference>
<keyword evidence="5 12" id="KW-0444">Lipid biosynthesis</keyword>
<dbReference type="HAMAP" id="MF_00388">
    <property type="entry name" value="LpxC"/>
    <property type="match status" value="1"/>
</dbReference>
<dbReference type="EMBL" id="CP010401">
    <property type="protein sequence ID" value="ALE03628.1"/>
    <property type="molecule type" value="Genomic_DNA"/>
</dbReference>
<keyword evidence="7 12" id="KW-0479">Metal-binding</keyword>
<dbReference type="InterPro" id="IPR011334">
    <property type="entry name" value="UDP-acyl_GlcNac_deAcase_C"/>
</dbReference>
<name>A0A0M5KSM2_9HYPH</name>
<dbReference type="GO" id="GO:0103117">
    <property type="term" value="F:UDP-3-O-acyl-N-acetylglucosamine deacetylase activity"/>
    <property type="evidence" value="ECO:0007669"/>
    <property type="project" value="UniProtKB-UniRule"/>
</dbReference>
<proteinExistence type="inferred from homology"/>
<keyword evidence="10 12" id="KW-0443">Lipid metabolism</keyword>
<dbReference type="OrthoDB" id="9802746at2"/>
<dbReference type="STRING" id="1318743.PU02_0814"/>
<sequence length="299" mass="33228">MIKIQKSDGVRGLKKYQSTLKKSVVLEGHGVHSGCSSVVKIHPADVGCGVSFKRFGVDGREHILRAHASQVGETELSTVLGYGDLKVRTIEHLMAAIIAYDLDNLVIEVSGDEVPILDGSSWQYCQLFEQVGIVQQAALRTYFIIKKAIRVEIENSFAEFLPFHGRRFDVTIDFSSPAIGKQQFDLDLTSHNFRDNLSRARTFGFIKDVEKLWISKKGLGASLDNSLIIGLDHKILNPEGVHFEDEFVRHKMLDAVGDTALLGSPFIGLFRSYCSGHSLNVRLVKAVLEDALCYEEGTF</sequence>
<dbReference type="UniPathway" id="UPA00359">
    <property type="reaction ID" value="UER00478"/>
</dbReference>
<keyword evidence="8 12" id="KW-0378">Hydrolase</keyword>
<comment type="function">
    <text evidence="2 12">Catalyzes the hydrolysis of UDP-3-O-myristoyl-N-acetylglucosamine to form UDP-3-O-myristoylglucosamine and acetate, the committed step in lipid A biosynthesis.</text>
</comment>
<evidence type="ECO:0000256" key="4">
    <source>
        <dbReference type="ARBA" id="ARBA00012745"/>
    </source>
</evidence>
<dbReference type="GO" id="GO:0009245">
    <property type="term" value="P:lipid A biosynthetic process"/>
    <property type="evidence" value="ECO:0007669"/>
    <property type="project" value="UniProtKB-UniRule"/>
</dbReference>
<comment type="pathway">
    <text evidence="3 12">Glycolipid biosynthesis; lipid IV(A) biosynthesis; lipid IV(A) from (3R)-3-hydroxytetradecanoyl-[acyl-carrier-protein] and UDP-N-acetyl-alpha-D-glucosamine: step 2/6.</text>
</comment>
<dbReference type="InterPro" id="IPR020568">
    <property type="entry name" value="Ribosomal_Su5_D2-typ_SF"/>
</dbReference>
<dbReference type="PATRIC" id="fig|1318743.3.peg.827"/>
<evidence type="ECO:0000313" key="14">
    <source>
        <dbReference type="Proteomes" id="UP000057213"/>
    </source>
</evidence>
<dbReference type="InterPro" id="IPR004463">
    <property type="entry name" value="UDP-acyl_GlcNac_deAcase"/>
</dbReference>
<feature type="active site" description="Proton donor" evidence="12">
    <location>
        <position position="277"/>
    </location>
</feature>
<dbReference type="NCBIfam" id="TIGR00325">
    <property type="entry name" value="lpxC"/>
    <property type="match status" value="1"/>
</dbReference>
<accession>A0A0M5KSM2</accession>
<feature type="binding site" evidence="12">
    <location>
        <position position="254"/>
    </location>
    <ligand>
        <name>Zn(2+)</name>
        <dbReference type="ChEBI" id="CHEBI:29105"/>
    </ligand>
</feature>
<evidence type="ECO:0000256" key="11">
    <source>
        <dbReference type="ARBA" id="ARBA00024535"/>
    </source>
</evidence>
<dbReference type="GO" id="GO:0016020">
    <property type="term" value="C:membrane"/>
    <property type="evidence" value="ECO:0007669"/>
    <property type="project" value="GOC"/>
</dbReference>
<dbReference type="GO" id="GO:0046872">
    <property type="term" value="F:metal ion binding"/>
    <property type="evidence" value="ECO:0007669"/>
    <property type="project" value="UniProtKB-KW"/>
</dbReference>
<dbReference type="Proteomes" id="UP000057213">
    <property type="component" value="Chromosome"/>
</dbReference>
<gene>
    <name evidence="12" type="primary">lpxC</name>
    <name evidence="13" type="ORF">PU02_0814</name>
</gene>
<dbReference type="AlphaFoldDB" id="A0A0M5KSM2"/>
<comment type="catalytic activity">
    <reaction evidence="11 12">
        <text>a UDP-3-O-[(3R)-3-hydroxyacyl]-N-acetyl-alpha-D-glucosamine + H2O = a UDP-3-O-[(3R)-3-hydroxyacyl]-alpha-D-glucosamine + acetate</text>
        <dbReference type="Rhea" id="RHEA:67816"/>
        <dbReference type="ChEBI" id="CHEBI:15377"/>
        <dbReference type="ChEBI" id="CHEBI:30089"/>
        <dbReference type="ChEBI" id="CHEBI:137740"/>
        <dbReference type="ChEBI" id="CHEBI:173225"/>
        <dbReference type="EC" id="3.5.1.108"/>
    </reaction>
</comment>
<reference evidence="13 14" key="1">
    <citation type="journal article" date="2015" name="Genome Announc.">
        <title>Complete Genome Sequence of Bartonella ancashensis Strain 20.00, Isolated from the Blood of a Patient with Verruga Peruana.</title>
        <authorList>
            <person name="Hang J."/>
            <person name="Mullins K.E."/>
            <person name="Clifford R.J."/>
            <person name="Onmus-Leone F."/>
            <person name="Yang Y."/>
            <person name="Jiang J."/>
            <person name="Leguia M."/>
            <person name="Kasper M.R."/>
            <person name="Maguina C."/>
            <person name="Lesho E.P."/>
            <person name="Jarman R.G."/>
            <person name="Richards A.L."/>
            <person name="Blazes D."/>
        </authorList>
    </citation>
    <scope>NUCLEOTIDE SEQUENCE [LARGE SCALE GENOMIC DNA]</scope>
    <source>
        <strain evidence="13 14">20.00</strain>
    </source>
</reference>
<dbReference type="PANTHER" id="PTHR33694">
    <property type="entry name" value="UDP-3-O-ACYL-N-ACETYLGLUCOSAMINE DEACETYLASE 1, MITOCHONDRIAL-RELATED"/>
    <property type="match status" value="1"/>
</dbReference>
<dbReference type="SUPFAM" id="SSF54211">
    <property type="entry name" value="Ribosomal protein S5 domain 2-like"/>
    <property type="match status" value="2"/>
</dbReference>
<evidence type="ECO:0000256" key="9">
    <source>
        <dbReference type="ARBA" id="ARBA00022833"/>
    </source>
</evidence>
<comment type="similarity">
    <text evidence="12">Belongs to the LpxC family.</text>
</comment>
<organism evidence="13 14">
    <name type="scientific">Bartonella ancashensis</name>
    <dbReference type="NCBI Taxonomy" id="1318743"/>
    <lineage>
        <taxon>Bacteria</taxon>
        <taxon>Pseudomonadati</taxon>
        <taxon>Pseudomonadota</taxon>
        <taxon>Alphaproteobacteria</taxon>
        <taxon>Hyphomicrobiales</taxon>
        <taxon>Bartonellaceae</taxon>
        <taxon>Bartonella</taxon>
    </lineage>
</organism>
<feature type="binding site" evidence="12">
    <location>
        <position position="92"/>
    </location>
    <ligand>
        <name>Zn(2+)</name>
        <dbReference type="ChEBI" id="CHEBI:29105"/>
    </ligand>
</feature>
<comment type="cofactor">
    <cofactor evidence="1 12">
        <name>Zn(2+)</name>
        <dbReference type="ChEBI" id="CHEBI:29105"/>
    </cofactor>
</comment>
<protein>
    <recommendedName>
        <fullName evidence="4 12">UDP-3-O-acyl-N-acetylglucosamine deacetylase</fullName>
        <shortName evidence="12">UDP-3-O-acyl-GlcNAc deacetylase</shortName>
        <ecNumber evidence="4 12">3.5.1.108</ecNumber>
    </recommendedName>
    <alternativeName>
        <fullName evidence="12">UDP-3-O-[R-3-hydroxymyristoyl]-N-acetylglucosamine deacetylase</fullName>
    </alternativeName>
</protein>
<feature type="binding site" evidence="12">
    <location>
        <position position="250"/>
    </location>
    <ligand>
        <name>Zn(2+)</name>
        <dbReference type="ChEBI" id="CHEBI:29105"/>
    </ligand>
</feature>
<evidence type="ECO:0000256" key="2">
    <source>
        <dbReference type="ARBA" id="ARBA00002923"/>
    </source>
</evidence>
<dbReference type="PANTHER" id="PTHR33694:SF1">
    <property type="entry name" value="UDP-3-O-ACYL-N-ACETYLGLUCOSAMINE DEACETYLASE 1, MITOCHONDRIAL-RELATED"/>
    <property type="match status" value="1"/>
</dbReference>
<evidence type="ECO:0000256" key="7">
    <source>
        <dbReference type="ARBA" id="ARBA00022723"/>
    </source>
</evidence>
<dbReference type="Gene3D" id="3.30.1700.10">
    <property type="entry name" value="lpxc deacetylase, domain 2"/>
    <property type="match status" value="1"/>
</dbReference>